<dbReference type="SUPFAM" id="SSF144083">
    <property type="entry name" value="Magnesium transport protein CorA, transmembrane region"/>
    <property type="match status" value="1"/>
</dbReference>
<dbReference type="Pfam" id="PF01544">
    <property type="entry name" value="CorA"/>
    <property type="match status" value="1"/>
</dbReference>
<reference evidence="14 15" key="1">
    <citation type="submission" date="2015-11" db="EMBL/GenBank/DDBJ databases">
        <title>Identification of large and diverse effector repertoires of 38 Legionella species.</title>
        <authorList>
            <person name="Burstein D."/>
            <person name="Amaro F."/>
            <person name="Zusman T."/>
            <person name="Lifshitz Z."/>
            <person name="Cohen O."/>
            <person name="Gilbert J.A."/>
            <person name="Pupko T."/>
            <person name="Shuman H.A."/>
            <person name="Segal G."/>
        </authorList>
    </citation>
    <scope>NUCLEOTIDE SEQUENCE [LARGE SCALE GENOMIC DNA]</scope>
    <source>
        <strain evidence="14 15">1762-AUS-E</strain>
    </source>
</reference>
<comment type="subcellular location">
    <subcellularLocation>
        <location evidence="1">Cell inner membrane</location>
        <topology evidence="1">Multi-pass membrane protein</topology>
    </subcellularLocation>
</comment>
<dbReference type="Gene3D" id="3.30.460.20">
    <property type="entry name" value="CorA soluble domain-like"/>
    <property type="match status" value="1"/>
</dbReference>
<comment type="similarity">
    <text evidence="2">Belongs to the CorA metal ion transporter (MIT) (TC 1.A.35) family.</text>
</comment>
<dbReference type="OrthoDB" id="9803416at2"/>
<feature type="transmembrane region" description="Helical" evidence="13">
    <location>
        <begin position="298"/>
        <end position="319"/>
    </location>
</feature>
<dbReference type="RefSeq" id="WP_058462225.1">
    <property type="nucleotide sequence ID" value="NZ_CAAAHS010000007.1"/>
</dbReference>
<evidence type="ECO:0000256" key="7">
    <source>
        <dbReference type="ARBA" id="ARBA00022692"/>
    </source>
</evidence>
<sequence>MITFYTQHADGITVQEFNVSHKVQLNSALWIDLVYPTEDEIQFISDYLHLEMPSKKEMEEIEPSSRLYIEGNALFLTATMVAQSEHPEPKSDAVSFVLTNNKLITIRHIEPQAFNLFITMVKKTKTPSFSAISLLTSLLEITTDRLADILEKISDKFDEISHGIFHKEDPTTAANGISYKEILQTIGINRILASKIRDSLNSFIRIASFLEKGNITLDHELHARLGIINKDVAALSDYAIFISTEVNFLLDATLGMISIEQNAIIKIFSVAAVIFLPPTLIASIYGMNFKHMPELTWFGGYPLALLLMMISAWIPYHYFRKKKWL</sequence>
<dbReference type="SUPFAM" id="SSF143865">
    <property type="entry name" value="CorA soluble domain-like"/>
    <property type="match status" value="1"/>
</dbReference>
<keyword evidence="10" id="KW-0406">Ion transport</keyword>
<proteinExistence type="inferred from homology"/>
<keyword evidence="6" id="KW-0997">Cell inner membrane</keyword>
<evidence type="ECO:0000313" key="14">
    <source>
        <dbReference type="EMBL" id="KTC66559.1"/>
    </source>
</evidence>
<dbReference type="EMBL" id="LNKA01000001">
    <property type="protein sequence ID" value="KTC66559.1"/>
    <property type="molecule type" value="Genomic_DNA"/>
</dbReference>
<dbReference type="PANTHER" id="PTHR47685">
    <property type="entry name" value="MAGNESIUM TRANSPORT PROTEIN CORA"/>
    <property type="match status" value="1"/>
</dbReference>
<evidence type="ECO:0000313" key="15">
    <source>
        <dbReference type="Proteomes" id="UP000054859"/>
    </source>
</evidence>
<dbReference type="AlphaFoldDB" id="A0A0W0R643"/>
<dbReference type="PANTHER" id="PTHR47685:SF1">
    <property type="entry name" value="MAGNESIUM TRANSPORT PROTEIN CORA"/>
    <property type="match status" value="1"/>
</dbReference>
<dbReference type="GO" id="GO:0015095">
    <property type="term" value="F:magnesium ion transmembrane transporter activity"/>
    <property type="evidence" value="ECO:0007669"/>
    <property type="project" value="TreeGrafter"/>
</dbReference>
<feature type="transmembrane region" description="Helical" evidence="13">
    <location>
        <begin position="263"/>
        <end position="286"/>
    </location>
</feature>
<name>A0A0W0R643_9GAMM</name>
<dbReference type="PATRIC" id="fig|45056.6.peg.1259"/>
<keyword evidence="11 13" id="KW-0472">Membrane</keyword>
<gene>
    <name evidence="14" type="primary">corA</name>
    <name evidence="14" type="ORF">Lade_1217</name>
</gene>
<dbReference type="GO" id="GO:0015087">
    <property type="term" value="F:cobalt ion transmembrane transporter activity"/>
    <property type="evidence" value="ECO:0007669"/>
    <property type="project" value="TreeGrafter"/>
</dbReference>
<keyword evidence="9 13" id="KW-1133">Transmembrane helix</keyword>
<evidence type="ECO:0000256" key="6">
    <source>
        <dbReference type="ARBA" id="ARBA00022519"/>
    </source>
</evidence>
<evidence type="ECO:0000256" key="13">
    <source>
        <dbReference type="SAM" id="Phobius"/>
    </source>
</evidence>
<dbReference type="InterPro" id="IPR050829">
    <property type="entry name" value="CorA_MIT"/>
</dbReference>
<evidence type="ECO:0000256" key="8">
    <source>
        <dbReference type="ARBA" id="ARBA00022842"/>
    </source>
</evidence>
<keyword evidence="8" id="KW-0460">Magnesium</keyword>
<dbReference type="GO" id="GO:0015099">
    <property type="term" value="F:nickel cation transmembrane transporter activity"/>
    <property type="evidence" value="ECO:0007669"/>
    <property type="project" value="TreeGrafter"/>
</dbReference>
<organism evidence="14 15">
    <name type="scientific">Legionella adelaidensis</name>
    <dbReference type="NCBI Taxonomy" id="45056"/>
    <lineage>
        <taxon>Bacteria</taxon>
        <taxon>Pseudomonadati</taxon>
        <taxon>Pseudomonadota</taxon>
        <taxon>Gammaproteobacteria</taxon>
        <taxon>Legionellales</taxon>
        <taxon>Legionellaceae</taxon>
        <taxon>Legionella</taxon>
    </lineage>
</organism>
<dbReference type="Proteomes" id="UP000054859">
    <property type="component" value="Unassembled WGS sequence"/>
</dbReference>
<evidence type="ECO:0000256" key="10">
    <source>
        <dbReference type="ARBA" id="ARBA00023065"/>
    </source>
</evidence>
<dbReference type="Gene3D" id="1.20.58.340">
    <property type="entry name" value="Magnesium transport protein CorA, transmembrane region"/>
    <property type="match status" value="2"/>
</dbReference>
<evidence type="ECO:0000256" key="9">
    <source>
        <dbReference type="ARBA" id="ARBA00022989"/>
    </source>
</evidence>
<comment type="catalytic activity">
    <reaction evidence="12">
        <text>Mg(2+)(in) = Mg(2+)(out)</text>
        <dbReference type="Rhea" id="RHEA:29827"/>
        <dbReference type="ChEBI" id="CHEBI:18420"/>
    </reaction>
</comment>
<keyword evidence="7 13" id="KW-0812">Transmembrane</keyword>
<dbReference type="InterPro" id="IPR045861">
    <property type="entry name" value="CorA_cytoplasmic_dom"/>
</dbReference>
<comment type="caution">
    <text evidence="14">The sequence shown here is derived from an EMBL/GenBank/DDBJ whole genome shotgun (WGS) entry which is preliminary data.</text>
</comment>
<evidence type="ECO:0000256" key="11">
    <source>
        <dbReference type="ARBA" id="ARBA00023136"/>
    </source>
</evidence>
<evidence type="ECO:0000256" key="5">
    <source>
        <dbReference type="ARBA" id="ARBA00022475"/>
    </source>
</evidence>
<keyword evidence="15" id="KW-1185">Reference proteome</keyword>
<dbReference type="GO" id="GO:0005886">
    <property type="term" value="C:plasma membrane"/>
    <property type="evidence" value="ECO:0007669"/>
    <property type="project" value="UniProtKB-SubCell"/>
</dbReference>
<dbReference type="FunFam" id="1.20.58.340:FF:000001">
    <property type="entry name" value="Magnesium transport protein CorA"/>
    <property type="match status" value="1"/>
</dbReference>
<dbReference type="InterPro" id="IPR002523">
    <property type="entry name" value="MgTranspt_CorA/ZnTranspt_ZntB"/>
</dbReference>
<evidence type="ECO:0000256" key="4">
    <source>
        <dbReference type="ARBA" id="ARBA00022448"/>
    </source>
</evidence>
<dbReference type="InterPro" id="IPR045863">
    <property type="entry name" value="CorA_TM1_TM2"/>
</dbReference>
<evidence type="ECO:0000256" key="1">
    <source>
        <dbReference type="ARBA" id="ARBA00004429"/>
    </source>
</evidence>
<dbReference type="CDD" id="cd12837">
    <property type="entry name" value="EcCorA-like_u1"/>
    <property type="match status" value="1"/>
</dbReference>
<protein>
    <recommendedName>
        <fullName evidence="3">Magnesium transport protein CorA</fullName>
    </recommendedName>
</protein>
<keyword evidence="4" id="KW-0813">Transport</keyword>
<keyword evidence="5" id="KW-1003">Cell membrane</keyword>
<accession>A0A0W0R643</accession>
<evidence type="ECO:0000256" key="3">
    <source>
        <dbReference type="ARBA" id="ARBA00019439"/>
    </source>
</evidence>
<evidence type="ECO:0000256" key="2">
    <source>
        <dbReference type="ARBA" id="ARBA00009765"/>
    </source>
</evidence>
<evidence type="ECO:0000256" key="12">
    <source>
        <dbReference type="ARBA" id="ARBA00034269"/>
    </source>
</evidence>